<protein>
    <submittedName>
        <fullName evidence="2">GD13785</fullName>
    </submittedName>
</protein>
<gene>
    <name evidence="2" type="primary">Dsim\GD13785</name>
    <name evidence="2" type="ORF">Dsim_GD13785</name>
</gene>
<proteinExistence type="predicted"/>
<dbReference type="AlphaFoldDB" id="B4QPZ5"/>
<feature type="region of interest" description="Disordered" evidence="1">
    <location>
        <begin position="95"/>
        <end position="116"/>
    </location>
</feature>
<feature type="region of interest" description="Disordered" evidence="1">
    <location>
        <begin position="43"/>
        <end position="74"/>
    </location>
</feature>
<name>B4QPZ5_DROSI</name>
<feature type="compositionally biased region" description="Low complexity" evidence="1">
    <location>
        <begin position="97"/>
        <end position="116"/>
    </location>
</feature>
<dbReference type="EMBL" id="CM000363">
    <property type="protein sequence ID" value="EDX09115.1"/>
    <property type="molecule type" value="Genomic_DNA"/>
</dbReference>
<feature type="region of interest" description="Disordered" evidence="1">
    <location>
        <begin position="1"/>
        <end position="25"/>
    </location>
</feature>
<evidence type="ECO:0000256" key="1">
    <source>
        <dbReference type="SAM" id="MobiDB-lite"/>
    </source>
</evidence>
<evidence type="ECO:0000313" key="3">
    <source>
        <dbReference type="Proteomes" id="UP000000304"/>
    </source>
</evidence>
<sequence>MGSDNVNAGDSFLPPSYADNFGSTPQSAAAAAASASALNLHKGEGWTGERGVPNCSAGVMVPKKPDKRQVHSMAKEEGGPVALPMMKMDVLLVVSHQQQQSQQQQLQQQQQQQQTH</sequence>
<dbReference type="Proteomes" id="UP000000304">
    <property type="component" value="Chromosome 3L"/>
</dbReference>
<dbReference type="HOGENOM" id="CLU_2099416_0_0_1"/>
<organism evidence="2 3">
    <name type="scientific">Drosophila simulans</name>
    <name type="common">Fruit fly</name>
    <dbReference type="NCBI Taxonomy" id="7240"/>
    <lineage>
        <taxon>Eukaryota</taxon>
        <taxon>Metazoa</taxon>
        <taxon>Ecdysozoa</taxon>
        <taxon>Arthropoda</taxon>
        <taxon>Hexapoda</taxon>
        <taxon>Insecta</taxon>
        <taxon>Pterygota</taxon>
        <taxon>Neoptera</taxon>
        <taxon>Endopterygota</taxon>
        <taxon>Diptera</taxon>
        <taxon>Brachycera</taxon>
        <taxon>Muscomorpha</taxon>
        <taxon>Ephydroidea</taxon>
        <taxon>Drosophilidae</taxon>
        <taxon>Drosophila</taxon>
        <taxon>Sophophora</taxon>
    </lineage>
</organism>
<reference evidence="2 3" key="1">
    <citation type="journal article" date="2007" name="Nature">
        <title>Evolution of genes and genomes on the Drosophila phylogeny.</title>
        <authorList>
            <consortium name="Drosophila 12 Genomes Consortium"/>
            <person name="Clark A.G."/>
            <person name="Eisen M.B."/>
            <person name="Smith D.R."/>
            <person name="Bergman C.M."/>
            <person name="Oliver B."/>
            <person name="Markow T.A."/>
            <person name="Kaufman T.C."/>
            <person name="Kellis M."/>
            <person name="Gelbart W."/>
            <person name="Iyer V.N."/>
            <person name="Pollard D.A."/>
            <person name="Sackton T.B."/>
            <person name="Larracuente A.M."/>
            <person name="Singh N.D."/>
            <person name="Abad J.P."/>
            <person name="Abt D.N."/>
            <person name="Adryan B."/>
            <person name="Aguade M."/>
            <person name="Akashi H."/>
            <person name="Anderson W.W."/>
            <person name="Aquadro C.F."/>
            <person name="Ardell D.H."/>
            <person name="Arguello R."/>
            <person name="Artieri C.G."/>
            <person name="Barbash D.A."/>
            <person name="Barker D."/>
            <person name="Barsanti P."/>
            <person name="Batterham P."/>
            <person name="Batzoglou S."/>
            <person name="Begun D."/>
            <person name="Bhutkar A."/>
            <person name="Blanco E."/>
            <person name="Bosak S.A."/>
            <person name="Bradley R.K."/>
            <person name="Brand A.D."/>
            <person name="Brent M.R."/>
            <person name="Brooks A.N."/>
            <person name="Brown R.H."/>
            <person name="Butlin R.K."/>
            <person name="Caggese C."/>
            <person name="Calvi B.R."/>
            <person name="Bernardo de Carvalho A."/>
            <person name="Caspi A."/>
            <person name="Castrezana S."/>
            <person name="Celniker S.E."/>
            <person name="Chang J.L."/>
            <person name="Chapple C."/>
            <person name="Chatterji S."/>
            <person name="Chinwalla A."/>
            <person name="Civetta A."/>
            <person name="Clifton S.W."/>
            <person name="Comeron J.M."/>
            <person name="Costello J.C."/>
            <person name="Coyne J.A."/>
            <person name="Daub J."/>
            <person name="David R.G."/>
            <person name="Delcher A.L."/>
            <person name="Delehaunty K."/>
            <person name="Do C.B."/>
            <person name="Ebling H."/>
            <person name="Edwards K."/>
            <person name="Eickbush T."/>
            <person name="Evans J.D."/>
            <person name="Filipski A."/>
            <person name="Findeiss S."/>
            <person name="Freyhult E."/>
            <person name="Fulton L."/>
            <person name="Fulton R."/>
            <person name="Garcia A.C."/>
            <person name="Gardiner A."/>
            <person name="Garfield D.A."/>
            <person name="Garvin B.E."/>
            <person name="Gibson G."/>
            <person name="Gilbert D."/>
            <person name="Gnerre S."/>
            <person name="Godfrey J."/>
            <person name="Good R."/>
            <person name="Gotea V."/>
            <person name="Gravely B."/>
            <person name="Greenberg A.J."/>
            <person name="Griffiths-Jones S."/>
            <person name="Gross S."/>
            <person name="Guigo R."/>
            <person name="Gustafson E.A."/>
            <person name="Haerty W."/>
            <person name="Hahn M.W."/>
            <person name="Halligan D.L."/>
            <person name="Halpern A.L."/>
            <person name="Halter G.M."/>
            <person name="Han M.V."/>
            <person name="Heger A."/>
            <person name="Hillier L."/>
            <person name="Hinrichs A.S."/>
            <person name="Holmes I."/>
            <person name="Hoskins R.A."/>
            <person name="Hubisz M.J."/>
            <person name="Hultmark D."/>
            <person name="Huntley M.A."/>
            <person name="Jaffe D.B."/>
            <person name="Jagadeeshan S."/>
            <person name="Jeck W.R."/>
            <person name="Johnson J."/>
            <person name="Jones C.D."/>
            <person name="Jordan W.C."/>
            <person name="Karpen G.H."/>
            <person name="Kataoka E."/>
            <person name="Keightley P.D."/>
            <person name="Kheradpour P."/>
            <person name="Kirkness E.F."/>
            <person name="Koerich L.B."/>
            <person name="Kristiansen K."/>
            <person name="Kudrna D."/>
            <person name="Kulathinal R.J."/>
            <person name="Kumar S."/>
            <person name="Kwok R."/>
            <person name="Lander E."/>
            <person name="Langley C.H."/>
            <person name="Lapoint R."/>
            <person name="Lazzaro B.P."/>
            <person name="Lee S.J."/>
            <person name="Levesque L."/>
            <person name="Li R."/>
            <person name="Lin C.F."/>
            <person name="Lin M.F."/>
            <person name="Lindblad-Toh K."/>
            <person name="Llopart A."/>
            <person name="Long M."/>
            <person name="Low L."/>
            <person name="Lozovsky E."/>
            <person name="Lu J."/>
            <person name="Luo M."/>
            <person name="Machado C.A."/>
            <person name="Makalowski W."/>
            <person name="Marzo M."/>
            <person name="Matsuda M."/>
            <person name="Matzkin L."/>
            <person name="McAllister B."/>
            <person name="McBride C.S."/>
            <person name="McKernan B."/>
            <person name="McKernan K."/>
            <person name="Mendez-Lago M."/>
            <person name="Minx P."/>
            <person name="Mollenhauer M.U."/>
            <person name="Montooth K."/>
            <person name="Mount S.M."/>
            <person name="Mu X."/>
            <person name="Myers E."/>
            <person name="Negre B."/>
            <person name="Newfeld S."/>
            <person name="Nielsen R."/>
            <person name="Noor M.A."/>
            <person name="O'Grady P."/>
            <person name="Pachter L."/>
            <person name="Papaceit M."/>
            <person name="Parisi M.J."/>
            <person name="Parisi M."/>
            <person name="Parts L."/>
            <person name="Pedersen J.S."/>
            <person name="Pesole G."/>
            <person name="Phillippy A.M."/>
            <person name="Ponting C.P."/>
            <person name="Pop M."/>
            <person name="Porcelli D."/>
            <person name="Powell J.R."/>
            <person name="Prohaska S."/>
            <person name="Pruitt K."/>
            <person name="Puig M."/>
            <person name="Quesneville H."/>
            <person name="Ram K.R."/>
            <person name="Rand D."/>
            <person name="Rasmussen M.D."/>
            <person name="Reed L.K."/>
            <person name="Reenan R."/>
            <person name="Reily A."/>
            <person name="Remington K.A."/>
            <person name="Rieger T.T."/>
            <person name="Ritchie M.G."/>
            <person name="Robin C."/>
            <person name="Rogers Y.H."/>
            <person name="Rohde C."/>
            <person name="Rozas J."/>
            <person name="Rubenfield M.J."/>
            <person name="Ruiz A."/>
            <person name="Russo S."/>
            <person name="Salzberg S.L."/>
            <person name="Sanchez-Gracia A."/>
            <person name="Saranga D.J."/>
            <person name="Sato H."/>
            <person name="Schaeffer S.W."/>
            <person name="Schatz M.C."/>
            <person name="Schlenke T."/>
            <person name="Schwartz R."/>
            <person name="Segarra C."/>
            <person name="Singh R.S."/>
            <person name="Sirot L."/>
            <person name="Sirota M."/>
            <person name="Sisneros N.B."/>
            <person name="Smith C.D."/>
            <person name="Smith T.F."/>
            <person name="Spieth J."/>
            <person name="Stage D.E."/>
            <person name="Stark A."/>
            <person name="Stephan W."/>
            <person name="Strausberg R.L."/>
            <person name="Strempel S."/>
            <person name="Sturgill D."/>
            <person name="Sutton G."/>
            <person name="Sutton G.G."/>
            <person name="Tao W."/>
            <person name="Teichmann S."/>
            <person name="Tobari Y.N."/>
            <person name="Tomimura Y."/>
            <person name="Tsolas J.M."/>
            <person name="Valente V.L."/>
            <person name="Venter E."/>
            <person name="Venter J.C."/>
            <person name="Vicario S."/>
            <person name="Vieira F.G."/>
            <person name="Vilella A.J."/>
            <person name="Villasante A."/>
            <person name="Walenz B."/>
            <person name="Wang J."/>
            <person name="Wasserman M."/>
            <person name="Watts T."/>
            <person name="Wilson D."/>
            <person name="Wilson R.K."/>
            <person name="Wing R.A."/>
            <person name="Wolfner M.F."/>
            <person name="Wong A."/>
            <person name="Wong G.K."/>
            <person name="Wu C.I."/>
            <person name="Wu G."/>
            <person name="Yamamoto D."/>
            <person name="Yang H.P."/>
            <person name="Yang S.P."/>
            <person name="Yorke J.A."/>
            <person name="Yoshida K."/>
            <person name="Zdobnov E."/>
            <person name="Zhang P."/>
            <person name="Zhang Y."/>
            <person name="Zimin A.V."/>
            <person name="Baldwin J."/>
            <person name="Abdouelleil A."/>
            <person name="Abdulkadir J."/>
            <person name="Abebe A."/>
            <person name="Abera B."/>
            <person name="Abreu J."/>
            <person name="Acer S.C."/>
            <person name="Aftuck L."/>
            <person name="Alexander A."/>
            <person name="An P."/>
            <person name="Anderson E."/>
            <person name="Anderson S."/>
            <person name="Arachi H."/>
            <person name="Azer M."/>
            <person name="Bachantsang P."/>
            <person name="Barry A."/>
            <person name="Bayul T."/>
            <person name="Berlin A."/>
            <person name="Bessette D."/>
            <person name="Bloom T."/>
            <person name="Blye J."/>
            <person name="Boguslavskiy L."/>
            <person name="Bonnet C."/>
            <person name="Boukhgalter B."/>
            <person name="Bourzgui I."/>
            <person name="Brown A."/>
            <person name="Cahill P."/>
            <person name="Channer S."/>
            <person name="Cheshatsang Y."/>
            <person name="Chuda L."/>
            <person name="Citroen M."/>
            <person name="Collymore A."/>
            <person name="Cooke P."/>
            <person name="Costello M."/>
            <person name="D'Aco K."/>
            <person name="Daza R."/>
            <person name="De Haan G."/>
            <person name="DeGray S."/>
            <person name="DeMaso C."/>
            <person name="Dhargay N."/>
            <person name="Dooley K."/>
            <person name="Dooley E."/>
            <person name="Doricent M."/>
            <person name="Dorje P."/>
            <person name="Dorjee K."/>
            <person name="Dupes A."/>
            <person name="Elong R."/>
            <person name="Falk J."/>
            <person name="Farina A."/>
            <person name="Faro S."/>
            <person name="Ferguson D."/>
            <person name="Fisher S."/>
            <person name="Foley C.D."/>
            <person name="Franke A."/>
            <person name="Friedrich D."/>
            <person name="Gadbois L."/>
            <person name="Gearin G."/>
            <person name="Gearin C.R."/>
            <person name="Giannoukos G."/>
            <person name="Goode T."/>
            <person name="Graham J."/>
            <person name="Grandbois E."/>
            <person name="Grewal S."/>
            <person name="Gyaltsen K."/>
            <person name="Hafez N."/>
            <person name="Hagos B."/>
            <person name="Hall J."/>
            <person name="Henson C."/>
            <person name="Hollinger A."/>
            <person name="Honan T."/>
            <person name="Huard M.D."/>
            <person name="Hughes L."/>
            <person name="Hurhula B."/>
            <person name="Husby M.E."/>
            <person name="Kamat A."/>
            <person name="Kanga B."/>
            <person name="Kashin S."/>
            <person name="Khazanovich D."/>
            <person name="Kisner P."/>
            <person name="Lance K."/>
            <person name="Lara M."/>
            <person name="Lee W."/>
            <person name="Lennon N."/>
            <person name="Letendre F."/>
            <person name="LeVine R."/>
            <person name="Lipovsky A."/>
            <person name="Liu X."/>
            <person name="Liu J."/>
            <person name="Liu S."/>
            <person name="Lokyitsang T."/>
            <person name="Lokyitsang Y."/>
            <person name="Lubonja R."/>
            <person name="Lui A."/>
            <person name="MacDonald P."/>
            <person name="Magnisalis V."/>
            <person name="Maru K."/>
            <person name="Matthews C."/>
            <person name="McCusker W."/>
            <person name="McDonough S."/>
            <person name="Mehta T."/>
            <person name="Meldrim J."/>
            <person name="Meneus L."/>
            <person name="Mihai O."/>
            <person name="Mihalev A."/>
            <person name="Mihova T."/>
            <person name="Mittelman R."/>
            <person name="Mlenga V."/>
            <person name="Montmayeur A."/>
            <person name="Mulrain L."/>
            <person name="Navidi A."/>
            <person name="Naylor J."/>
            <person name="Negash T."/>
            <person name="Nguyen T."/>
            <person name="Nguyen N."/>
            <person name="Nicol R."/>
            <person name="Norbu C."/>
            <person name="Norbu N."/>
            <person name="Novod N."/>
            <person name="O'Neill B."/>
            <person name="Osman S."/>
            <person name="Markiewicz E."/>
            <person name="Oyono O.L."/>
            <person name="Patti C."/>
            <person name="Phunkhang P."/>
            <person name="Pierre F."/>
            <person name="Priest M."/>
            <person name="Raghuraman S."/>
            <person name="Rege F."/>
            <person name="Reyes R."/>
            <person name="Rise C."/>
            <person name="Rogov P."/>
            <person name="Ross K."/>
            <person name="Ryan E."/>
            <person name="Settipalli S."/>
            <person name="Shea T."/>
            <person name="Sherpa N."/>
            <person name="Shi L."/>
            <person name="Shih D."/>
            <person name="Sparrow T."/>
            <person name="Spaulding J."/>
            <person name="Stalker J."/>
            <person name="Stange-Thomann N."/>
            <person name="Stavropoulos S."/>
            <person name="Stone C."/>
            <person name="Strader C."/>
            <person name="Tesfaye S."/>
            <person name="Thomson T."/>
            <person name="Thoulutsang Y."/>
            <person name="Thoulutsang D."/>
            <person name="Topham K."/>
            <person name="Topping I."/>
            <person name="Tsamla T."/>
            <person name="Vassiliev H."/>
            <person name="Vo A."/>
            <person name="Wangchuk T."/>
            <person name="Wangdi T."/>
            <person name="Weiand M."/>
            <person name="Wilkinson J."/>
            <person name="Wilson A."/>
            <person name="Yadav S."/>
            <person name="Young G."/>
            <person name="Yu Q."/>
            <person name="Zembek L."/>
            <person name="Zhong D."/>
            <person name="Zimmer A."/>
            <person name="Zwirko Z."/>
            <person name="Jaffe D.B."/>
            <person name="Alvarez P."/>
            <person name="Brockman W."/>
            <person name="Butler J."/>
            <person name="Chin C."/>
            <person name="Gnerre S."/>
            <person name="Grabherr M."/>
            <person name="Kleber M."/>
            <person name="Mauceli E."/>
            <person name="MacCallum I."/>
        </authorList>
    </citation>
    <scope>NUCLEOTIDE SEQUENCE [LARGE SCALE GENOMIC DNA]</scope>
    <source>
        <strain evidence="3">white501</strain>
    </source>
</reference>
<keyword evidence="3" id="KW-1185">Reference proteome</keyword>
<evidence type="ECO:0000313" key="2">
    <source>
        <dbReference type="EMBL" id="EDX09115.1"/>
    </source>
</evidence>
<accession>B4QPZ5</accession>
<feature type="compositionally biased region" description="Basic and acidic residues" evidence="1">
    <location>
        <begin position="63"/>
        <end position="74"/>
    </location>
</feature>